<proteinExistence type="predicted"/>
<comment type="caution">
    <text evidence="1">The sequence shown here is derived from an EMBL/GenBank/DDBJ whole genome shotgun (WGS) entry which is preliminary data.</text>
</comment>
<dbReference type="Proteomes" id="UP000306324">
    <property type="component" value="Unassembled WGS sequence"/>
</dbReference>
<gene>
    <name evidence="1" type="ORF">ACCUM_4164</name>
</gene>
<keyword evidence="2" id="KW-1185">Reference proteome</keyword>
<dbReference type="AlphaFoldDB" id="A0A5S4EH45"/>
<evidence type="ECO:0000313" key="2">
    <source>
        <dbReference type="Proteomes" id="UP000306324"/>
    </source>
</evidence>
<protein>
    <submittedName>
        <fullName evidence="1">Uncharacterized protein</fullName>
    </submittedName>
</protein>
<accession>A0A5S4EH45</accession>
<dbReference type="EMBL" id="SWAD01000178">
    <property type="protein sequence ID" value="TMQ74606.1"/>
    <property type="molecule type" value="Genomic_DNA"/>
</dbReference>
<name>A0A5S4EH45_9PROT</name>
<sequence>MKQLMHSNHEWFESPLRLGLAPVFCFLGRVSRVFARLLPLLMLLIMLSTGNNQFALIKLKQETLS</sequence>
<evidence type="ECO:0000313" key="1">
    <source>
        <dbReference type="EMBL" id="TMQ74606.1"/>
    </source>
</evidence>
<organism evidence="1 2">
    <name type="scientific">Candidatus Accumulibacter phosphatis</name>
    <dbReference type="NCBI Taxonomy" id="327160"/>
    <lineage>
        <taxon>Bacteria</taxon>
        <taxon>Pseudomonadati</taxon>
        <taxon>Pseudomonadota</taxon>
        <taxon>Betaproteobacteria</taxon>
        <taxon>Candidatus Accumulibacter</taxon>
    </lineage>
</organism>
<reference evidence="1 2" key="1">
    <citation type="submission" date="2019-04" db="EMBL/GenBank/DDBJ databases">
        <title>A novel phosphate-accumulating bacterium identified in bioreactor for phosphate removal from wastewater.</title>
        <authorList>
            <person name="Kotlyarov R.Y."/>
            <person name="Beletsky A.V."/>
            <person name="Kallistova A.Y."/>
            <person name="Dorofeev A.G."/>
            <person name="Nikolaev Y.Y."/>
            <person name="Pimenov N.V."/>
            <person name="Ravin N.V."/>
            <person name="Mardanov A.V."/>
        </authorList>
    </citation>
    <scope>NUCLEOTIDE SEQUENCE [LARGE SCALE GENOMIC DNA]</scope>
    <source>
        <strain evidence="1 2">Bin19</strain>
    </source>
</reference>